<evidence type="ECO:0000256" key="2">
    <source>
        <dbReference type="ARBA" id="ARBA00008017"/>
    </source>
</evidence>
<accession>A0A843V7C2</accession>
<proteinExistence type="inferred from homology"/>
<comment type="subcellular location">
    <subcellularLocation>
        <location evidence="1">Membrane</location>
        <topology evidence="1">Multi-pass membrane protein</topology>
    </subcellularLocation>
</comment>
<organism evidence="3 4">
    <name type="scientific">Colocasia esculenta</name>
    <name type="common">Wild taro</name>
    <name type="synonym">Arum esculentum</name>
    <dbReference type="NCBI Taxonomy" id="4460"/>
    <lineage>
        <taxon>Eukaryota</taxon>
        <taxon>Viridiplantae</taxon>
        <taxon>Streptophyta</taxon>
        <taxon>Embryophyta</taxon>
        <taxon>Tracheophyta</taxon>
        <taxon>Spermatophyta</taxon>
        <taxon>Magnoliopsida</taxon>
        <taxon>Liliopsida</taxon>
        <taxon>Araceae</taxon>
        <taxon>Aroideae</taxon>
        <taxon>Colocasieae</taxon>
        <taxon>Colocasia</taxon>
    </lineage>
</organism>
<sequence length="139" mass="14825">MKRLMKIVRHGSLSTLDEQIPDATGEDESSTQINSEYEAKASGKKIFTNVAKQGSKYVCLSSPTSLVHFLGYPHMAVDAEMAGSPAQSDPELTDHFEDWFSDVNLMLVDDNSGVLAADSGQVLNLDTATGGTSVPSSDA</sequence>
<gene>
    <name evidence="3" type="ORF">Taro_024398</name>
</gene>
<evidence type="ECO:0000313" key="4">
    <source>
        <dbReference type="Proteomes" id="UP000652761"/>
    </source>
</evidence>
<dbReference type="OrthoDB" id="1730060at2759"/>
<reference evidence="3" key="1">
    <citation type="submission" date="2017-07" db="EMBL/GenBank/DDBJ databases">
        <title>Taro Niue Genome Assembly and Annotation.</title>
        <authorList>
            <person name="Atibalentja N."/>
            <person name="Keating K."/>
            <person name="Fields C.J."/>
        </authorList>
    </citation>
    <scope>NUCLEOTIDE SEQUENCE</scope>
    <source>
        <strain evidence="3">Niue_2</strain>
        <tissue evidence="3">Leaf</tissue>
    </source>
</reference>
<evidence type="ECO:0000313" key="3">
    <source>
        <dbReference type="EMBL" id="MQL91785.1"/>
    </source>
</evidence>
<evidence type="ECO:0000256" key="1">
    <source>
        <dbReference type="ARBA" id="ARBA00004141"/>
    </source>
</evidence>
<dbReference type="Proteomes" id="UP000652761">
    <property type="component" value="Unassembled WGS sequence"/>
</dbReference>
<protein>
    <submittedName>
        <fullName evidence="3">Uncharacterized protein</fullName>
    </submittedName>
</protein>
<dbReference type="PANTHER" id="PTHR31618:SF1">
    <property type="entry name" value="EF-HAND DOMAIN-CONTAINING PROTEIN"/>
    <property type="match status" value="1"/>
</dbReference>
<dbReference type="GO" id="GO:0005886">
    <property type="term" value="C:plasma membrane"/>
    <property type="evidence" value="ECO:0007669"/>
    <property type="project" value="TreeGrafter"/>
</dbReference>
<comment type="caution">
    <text evidence="3">The sequence shown here is derived from an EMBL/GenBank/DDBJ whole genome shotgun (WGS) entry which is preliminary data.</text>
</comment>
<dbReference type="GO" id="GO:0006820">
    <property type="term" value="P:monoatomic anion transport"/>
    <property type="evidence" value="ECO:0007669"/>
    <property type="project" value="TreeGrafter"/>
</dbReference>
<dbReference type="PANTHER" id="PTHR31618">
    <property type="entry name" value="MECHANOSENSITIVE ION CHANNEL PROTEIN 5"/>
    <property type="match status" value="1"/>
</dbReference>
<dbReference type="GO" id="GO:0008381">
    <property type="term" value="F:mechanosensitive monoatomic ion channel activity"/>
    <property type="evidence" value="ECO:0007669"/>
    <property type="project" value="TreeGrafter"/>
</dbReference>
<keyword evidence="4" id="KW-1185">Reference proteome</keyword>
<comment type="similarity">
    <text evidence="2">Belongs to the MscS (TC 1.A.23) family.</text>
</comment>
<dbReference type="InterPro" id="IPR016688">
    <property type="entry name" value="MscS-like_plants/fungi"/>
</dbReference>
<dbReference type="AlphaFoldDB" id="A0A843V7C2"/>
<dbReference type="EMBL" id="NMUH01001378">
    <property type="protein sequence ID" value="MQL91785.1"/>
    <property type="molecule type" value="Genomic_DNA"/>
</dbReference>
<name>A0A843V7C2_COLES</name>